<dbReference type="Proteomes" id="UP000219068">
    <property type="component" value="Unassembled WGS sequence"/>
</dbReference>
<dbReference type="AlphaFoldDB" id="A0A285TGT7"/>
<proteinExistence type="predicted"/>
<organism evidence="1 2">
    <name type="scientific">Thalassospira xiamenensis</name>
    <dbReference type="NCBI Taxonomy" id="220697"/>
    <lineage>
        <taxon>Bacteria</taxon>
        <taxon>Pseudomonadati</taxon>
        <taxon>Pseudomonadota</taxon>
        <taxon>Alphaproteobacteria</taxon>
        <taxon>Rhodospirillales</taxon>
        <taxon>Thalassospiraceae</taxon>
        <taxon>Thalassospira</taxon>
    </lineage>
</organism>
<gene>
    <name evidence="1" type="ORF">SAMN05428964_103397</name>
</gene>
<accession>A0A285TGT7</accession>
<evidence type="ECO:0000313" key="2">
    <source>
        <dbReference type="Proteomes" id="UP000219068"/>
    </source>
</evidence>
<reference evidence="1 2" key="1">
    <citation type="submission" date="2017-08" db="EMBL/GenBank/DDBJ databases">
        <authorList>
            <person name="de Groot N.N."/>
        </authorList>
    </citation>
    <scope>NUCLEOTIDE SEQUENCE [LARGE SCALE GENOMIC DNA]</scope>
    <source>
        <strain evidence="1 2">USBA 78</strain>
    </source>
</reference>
<name>A0A285TGT7_9PROT</name>
<sequence length="88" mass="9544">MSITDAVSINRRNEVAIFIKGLSKQPLSTSLNEDALSIQRDVLSCSQHRLPPRAAALVSESSRILVCGVSAEGTLNSEYMMPVRLSRG</sequence>
<evidence type="ECO:0000313" key="1">
    <source>
        <dbReference type="EMBL" id="SOC21415.1"/>
    </source>
</evidence>
<protein>
    <submittedName>
        <fullName evidence="1">Uncharacterized protein</fullName>
    </submittedName>
</protein>
<dbReference type="EMBL" id="OBMM01000003">
    <property type="protein sequence ID" value="SOC21415.1"/>
    <property type="molecule type" value="Genomic_DNA"/>
</dbReference>